<organism evidence="2 3">
    <name type="scientific">Aplysia californica</name>
    <name type="common">California sea hare</name>
    <dbReference type="NCBI Taxonomy" id="6500"/>
    <lineage>
        <taxon>Eukaryota</taxon>
        <taxon>Metazoa</taxon>
        <taxon>Spiralia</taxon>
        <taxon>Lophotrochozoa</taxon>
        <taxon>Mollusca</taxon>
        <taxon>Gastropoda</taxon>
        <taxon>Heterobranchia</taxon>
        <taxon>Euthyneura</taxon>
        <taxon>Tectipleura</taxon>
        <taxon>Aplysiida</taxon>
        <taxon>Aplysioidea</taxon>
        <taxon>Aplysiidae</taxon>
        <taxon>Aplysia</taxon>
    </lineage>
</organism>
<evidence type="ECO:0000313" key="2">
    <source>
        <dbReference type="Proteomes" id="UP000694888"/>
    </source>
</evidence>
<dbReference type="PANTHER" id="PTHR47403">
    <property type="entry name" value="LOC100145250 PROTEIN"/>
    <property type="match status" value="1"/>
</dbReference>
<reference evidence="3" key="1">
    <citation type="submission" date="2025-08" db="UniProtKB">
        <authorList>
            <consortium name="RefSeq"/>
        </authorList>
    </citation>
    <scope>IDENTIFICATION</scope>
</reference>
<dbReference type="RefSeq" id="XP_005100121.1">
    <property type="nucleotide sequence ID" value="XM_005100064.2"/>
</dbReference>
<proteinExistence type="predicted"/>
<gene>
    <name evidence="3" type="primary">LOC101861287</name>
</gene>
<evidence type="ECO:0000259" key="1">
    <source>
        <dbReference type="PROSITE" id="PS51186"/>
    </source>
</evidence>
<dbReference type="SUPFAM" id="SSF55729">
    <property type="entry name" value="Acyl-CoA N-acyltransferases (Nat)"/>
    <property type="match status" value="1"/>
</dbReference>
<dbReference type="GeneID" id="101861287"/>
<accession>A0ABM0JRW4</accession>
<dbReference type="InterPro" id="IPR000182">
    <property type="entry name" value="GNAT_dom"/>
</dbReference>
<dbReference type="Proteomes" id="UP000694888">
    <property type="component" value="Unplaced"/>
</dbReference>
<dbReference type="Gene3D" id="3.40.630.30">
    <property type="match status" value="1"/>
</dbReference>
<dbReference type="Pfam" id="PF00583">
    <property type="entry name" value="Acetyltransf_1"/>
    <property type="match status" value="1"/>
</dbReference>
<keyword evidence="2" id="KW-1185">Reference proteome</keyword>
<name>A0ABM0JRW4_APLCA</name>
<dbReference type="InterPro" id="IPR016181">
    <property type="entry name" value="Acyl_CoA_acyltransferase"/>
</dbReference>
<dbReference type="PANTHER" id="PTHR47403:SF6">
    <property type="entry name" value="N-ACETYLTRANSFERASE DOMAIN-CONTAINING PROTEIN"/>
    <property type="match status" value="1"/>
</dbReference>
<dbReference type="PROSITE" id="PS51186">
    <property type="entry name" value="GNAT"/>
    <property type="match status" value="1"/>
</dbReference>
<evidence type="ECO:0000313" key="3">
    <source>
        <dbReference type="RefSeq" id="XP_005100121.1"/>
    </source>
</evidence>
<feature type="domain" description="N-acetyltransferase" evidence="1">
    <location>
        <begin position="5"/>
        <end position="145"/>
    </location>
</feature>
<protein>
    <submittedName>
        <fullName evidence="3">Uncharacterized protein LOC101861287</fullName>
    </submittedName>
</protein>
<sequence>MTSEVVIRPARMSDYSAVVDGIGDVYWGRDHLPAKYSEFVQDPDFLSFVAEADGEVIGFYVGELVDNKQTLHKRAGRIKDEYKGQGIFTKLSDAIDTEAAKLSTAKREVMACSKQTAERISKGYAQKKGLEQIVHMKLYYTILVKSDVPKADPSTFQNVHELTLKDMEELFDDEVAWNRLIRQGRLCVHYVPLRRVKENIRHVINHRTKTFMSFGSSGVKDAGVPAESHVQNASLLSTIHYFPVSLGLAFYSDFYGSDFTDLESHLQMHIHHLNEAKKTRIGWVINVPFDLDSDVRERLKDVLSAYGIPLTQDPNVTDVLMFEATSQTFK</sequence>